<dbReference type="EC" id="1.2.7.12" evidence="2"/>
<keyword evidence="5" id="KW-0560">Oxidoreductase</keyword>
<dbReference type="RefSeq" id="WP_303737398.1">
    <property type="nucleotide sequence ID" value="NZ_SUTE01000071.1"/>
</dbReference>
<dbReference type="SUPFAM" id="SSF69336">
    <property type="entry name" value="Alpha subunit of glutamate synthase, C-terminal domain"/>
    <property type="match status" value="1"/>
</dbReference>
<reference evidence="7" key="1">
    <citation type="submission" date="2019-04" db="EMBL/GenBank/DDBJ databases">
        <title>Evolution of Biomass-Degrading Anaerobic Consortia Revealed by Metagenomics.</title>
        <authorList>
            <person name="Peng X."/>
        </authorList>
    </citation>
    <scope>NUCLEOTIDE SEQUENCE</scope>
    <source>
        <strain evidence="7">SIG12</strain>
    </source>
</reference>
<evidence type="ECO:0000256" key="2">
    <source>
        <dbReference type="ARBA" id="ARBA00012692"/>
    </source>
</evidence>
<dbReference type="PANTHER" id="PTHR39673:SF5">
    <property type="entry name" value="TUNGSTEN-CONTAINING FORMYLMETHANOFURAN DEHYDROGENASE 2 SUBUNIT C"/>
    <property type="match status" value="1"/>
</dbReference>
<dbReference type="InterPro" id="IPR036485">
    <property type="entry name" value="Glu_synth_asu_C_sf"/>
</dbReference>
<evidence type="ECO:0000313" key="7">
    <source>
        <dbReference type="EMBL" id="MBE6505742.1"/>
    </source>
</evidence>
<evidence type="ECO:0000256" key="3">
    <source>
        <dbReference type="ARBA" id="ARBA00022737"/>
    </source>
</evidence>
<evidence type="ECO:0000256" key="1">
    <source>
        <dbReference type="ARBA" id="ARBA00004830"/>
    </source>
</evidence>
<comment type="catalytic activity">
    <reaction evidence="6">
        <text>N-formylmethanofuran + 2 oxidized [2Fe-2S]-[ferredoxin] + H2O = methanofuran + 2 reduced [2Fe-2S]-[ferredoxin] + CO2 + H(+)</text>
        <dbReference type="Rhea" id="RHEA:19841"/>
        <dbReference type="Rhea" id="RHEA-COMP:10000"/>
        <dbReference type="Rhea" id="RHEA-COMP:10001"/>
        <dbReference type="ChEBI" id="CHEBI:15377"/>
        <dbReference type="ChEBI" id="CHEBI:15378"/>
        <dbReference type="ChEBI" id="CHEBI:16526"/>
        <dbReference type="ChEBI" id="CHEBI:33737"/>
        <dbReference type="ChEBI" id="CHEBI:33738"/>
        <dbReference type="ChEBI" id="CHEBI:57727"/>
        <dbReference type="ChEBI" id="CHEBI:58151"/>
        <dbReference type="EC" id="1.2.7.12"/>
    </reaction>
</comment>
<dbReference type="GO" id="GO:0046914">
    <property type="term" value="F:transition metal ion binding"/>
    <property type="evidence" value="ECO:0007669"/>
    <property type="project" value="InterPro"/>
</dbReference>
<accession>A0A8T3VEX5</accession>
<dbReference type="NCBIfam" id="TIGR03122">
    <property type="entry name" value="one_C_dehyd_C"/>
    <property type="match status" value="1"/>
</dbReference>
<keyword evidence="3" id="KW-0677">Repeat</keyword>
<dbReference type="Gene3D" id="2.160.20.60">
    <property type="entry name" value="Glutamate synthase, alpha subunit, C-terminal domain"/>
    <property type="match status" value="1"/>
</dbReference>
<evidence type="ECO:0000313" key="8">
    <source>
        <dbReference type="Proteomes" id="UP000762703"/>
    </source>
</evidence>
<dbReference type="GO" id="GO:0018493">
    <property type="term" value="F:formylmethanofuran dehydrogenase activity"/>
    <property type="evidence" value="ECO:0007669"/>
    <property type="project" value="UniProtKB-EC"/>
</dbReference>
<proteinExistence type="predicted"/>
<dbReference type="EMBL" id="SUTE01000071">
    <property type="protein sequence ID" value="MBE6505742.1"/>
    <property type="molecule type" value="Genomic_DNA"/>
</dbReference>
<dbReference type="InterPro" id="IPR017550">
    <property type="entry name" value="Formylmethanofuran_DH_suC"/>
</dbReference>
<organism evidence="7 8">
    <name type="scientific">Methanobrevibacter millerae</name>
    <dbReference type="NCBI Taxonomy" id="230361"/>
    <lineage>
        <taxon>Archaea</taxon>
        <taxon>Methanobacteriati</taxon>
        <taxon>Methanobacteriota</taxon>
        <taxon>Methanomada group</taxon>
        <taxon>Methanobacteria</taxon>
        <taxon>Methanobacteriales</taxon>
        <taxon>Methanobacteriaceae</taxon>
        <taxon>Methanobrevibacter</taxon>
    </lineage>
</organism>
<sequence>MFSLKTITFDQIKTSSIALEMDEVIPDEIYSWTEADFAKYEVPIGNSRFPITDFFDITVEGEAEGPNEVKMIFNGDLNRVKYIGCKMSAGEIICNSSVDLHVGAEMSGGSILVNGDAAAHAGREMSGGYLEITGNTKEFTGASYIGEWRGMTGGEIVVGGNAGKQCGECLTGGKIHVKGNCDILAGIHMTKGIIEIDGDVNRWPGGQMKNGTIVIHGFLGRLLEGFVLEGVVEDPEDSGVVFPGKYIKYTGDIGLNGKGSLYLDAEANKEKLSTYGELDDDYTSIREYRNL</sequence>
<evidence type="ECO:0000256" key="6">
    <source>
        <dbReference type="ARBA" id="ARBA00048228"/>
    </source>
</evidence>
<comment type="caution">
    <text evidence="7">The sequence shown here is derived from an EMBL/GenBank/DDBJ whole genome shotgun (WGS) entry which is preliminary data.</text>
</comment>
<keyword evidence="4" id="KW-0484">Methanogenesis</keyword>
<comment type="pathway">
    <text evidence="1">One-carbon metabolism; methanogenesis from CO(2); 5,10-methenyl-5,6,7,8-tetrahydromethanopterin from CO(2): step 1/3.</text>
</comment>
<dbReference type="GO" id="GO:0015948">
    <property type="term" value="P:methanogenesis"/>
    <property type="evidence" value="ECO:0007669"/>
    <property type="project" value="UniProtKB-KW"/>
</dbReference>
<dbReference type="CDD" id="cd00980">
    <property type="entry name" value="FwdC/FmdC"/>
    <property type="match status" value="1"/>
</dbReference>
<evidence type="ECO:0000256" key="4">
    <source>
        <dbReference type="ARBA" id="ARBA00022994"/>
    </source>
</evidence>
<dbReference type="PANTHER" id="PTHR39673">
    <property type="entry name" value="TUNGSTEN FORMYLMETHANOFURAN DEHYDROGENASE, SUBUNIT C (FWDC)"/>
    <property type="match status" value="1"/>
</dbReference>
<protein>
    <recommendedName>
        <fullName evidence="2">formylmethanofuran dehydrogenase</fullName>
        <ecNumber evidence="2">1.2.7.12</ecNumber>
    </recommendedName>
</protein>
<dbReference type="AlphaFoldDB" id="A0A8T3VEX5"/>
<evidence type="ECO:0000256" key="5">
    <source>
        <dbReference type="ARBA" id="ARBA00023002"/>
    </source>
</evidence>
<name>A0A8T3VEX5_9EURY</name>
<gene>
    <name evidence="7" type="ORF">E7Z73_08420</name>
</gene>
<dbReference type="Proteomes" id="UP000762703">
    <property type="component" value="Unassembled WGS sequence"/>
</dbReference>